<sequence>MSTHSSRAFFSEHQPSPLSPSVSLRLAIFNAELLPGDLFNVASLSPPLVLLESVVVDILSSIQHRKWVIRS</sequence>
<dbReference type="AlphaFoldDB" id="B9S9I7"/>
<evidence type="ECO:0000313" key="1">
    <source>
        <dbReference type="EMBL" id="EEF39743.1"/>
    </source>
</evidence>
<dbReference type="InParanoid" id="B9S9I7"/>
<organism evidence="1 2">
    <name type="scientific">Ricinus communis</name>
    <name type="common">Castor bean</name>
    <dbReference type="NCBI Taxonomy" id="3988"/>
    <lineage>
        <taxon>Eukaryota</taxon>
        <taxon>Viridiplantae</taxon>
        <taxon>Streptophyta</taxon>
        <taxon>Embryophyta</taxon>
        <taxon>Tracheophyta</taxon>
        <taxon>Spermatophyta</taxon>
        <taxon>Magnoliopsida</taxon>
        <taxon>eudicotyledons</taxon>
        <taxon>Gunneridae</taxon>
        <taxon>Pentapetalae</taxon>
        <taxon>rosids</taxon>
        <taxon>fabids</taxon>
        <taxon>Malpighiales</taxon>
        <taxon>Euphorbiaceae</taxon>
        <taxon>Acalyphoideae</taxon>
        <taxon>Acalypheae</taxon>
        <taxon>Ricinus</taxon>
    </lineage>
</organism>
<proteinExistence type="predicted"/>
<evidence type="ECO:0000313" key="2">
    <source>
        <dbReference type="Proteomes" id="UP000008311"/>
    </source>
</evidence>
<name>B9S9I7_RICCO</name>
<protein>
    <submittedName>
        <fullName evidence="1">Uncharacterized protein</fullName>
    </submittedName>
</protein>
<keyword evidence="2" id="KW-1185">Reference proteome</keyword>
<reference evidence="2" key="1">
    <citation type="journal article" date="2010" name="Nat. Biotechnol.">
        <title>Draft genome sequence of the oilseed species Ricinus communis.</title>
        <authorList>
            <person name="Chan A.P."/>
            <person name="Crabtree J."/>
            <person name="Zhao Q."/>
            <person name="Lorenzi H."/>
            <person name="Orvis J."/>
            <person name="Puiu D."/>
            <person name="Melake-Berhan A."/>
            <person name="Jones K.M."/>
            <person name="Redman J."/>
            <person name="Chen G."/>
            <person name="Cahoon E.B."/>
            <person name="Gedil M."/>
            <person name="Stanke M."/>
            <person name="Haas B.J."/>
            <person name="Wortman J.R."/>
            <person name="Fraser-Liggett C.M."/>
            <person name="Ravel J."/>
            <person name="Rabinowicz P.D."/>
        </authorList>
    </citation>
    <scope>NUCLEOTIDE SEQUENCE [LARGE SCALE GENOMIC DNA]</scope>
    <source>
        <strain evidence="2">cv. Hale</strain>
    </source>
</reference>
<gene>
    <name evidence="1" type="ORF">RCOM_0886050</name>
</gene>
<dbReference type="Proteomes" id="UP000008311">
    <property type="component" value="Unassembled WGS sequence"/>
</dbReference>
<dbReference type="EMBL" id="EQ973897">
    <property type="protein sequence ID" value="EEF39743.1"/>
    <property type="molecule type" value="Genomic_DNA"/>
</dbReference>
<accession>B9S9I7</accession>